<accession>A0A7X6BHW5</accession>
<gene>
    <name evidence="2" type="ORF">GGQ97_002743</name>
</gene>
<dbReference type="EMBL" id="JAATJC010000001">
    <property type="protein sequence ID" value="NJC06950.1"/>
    <property type="molecule type" value="Genomic_DNA"/>
</dbReference>
<dbReference type="AlphaFoldDB" id="A0A7X6BHW5"/>
<evidence type="ECO:0000256" key="1">
    <source>
        <dbReference type="SAM" id="MobiDB-lite"/>
    </source>
</evidence>
<dbReference type="Proteomes" id="UP000558192">
    <property type="component" value="Unassembled WGS sequence"/>
</dbReference>
<keyword evidence="3" id="KW-1185">Reference proteome</keyword>
<dbReference type="RefSeq" id="WP_168070466.1">
    <property type="nucleotide sequence ID" value="NZ_JAATJC010000001.1"/>
</dbReference>
<reference evidence="2 3" key="1">
    <citation type="submission" date="2020-03" db="EMBL/GenBank/DDBJ databases">
        <title>Genomic Encyclopedia of Type Strains, Phase IV (KMG-IV): sequencing the most valuable type-strain genomes for metagenomic binning, comparative biology and taxonomic classification.</title>
        <authorList>
            <person name="Goeker M."/>
        </authorList>
    </citation>
    <scope>NUCLEOTIDE SEQUENCE [LARGE SCALE GENOMIC DNA]</scope>
    <source>
        <strain evidence="2 3">DSM 16846</strain>
    </source>
</reference>
<organism evidence="2 3">
    <name type="scientific">Sphingomonas kaistensis</name>
    <dbReference type="NCBI Taxonomy" id="298708"/>
    <lineage>
        <taxon>Bacteria</taxon>
        <taxon>Pseudomonadati</taxon>
        <taxon>Pseudomonadota</taxon>
        <taxon>Alphaproteobacteria</taxon>
        <taxon>Sphingomonadales</taxon>
        <taxon>Sphingomonadaceae</taxon>
        <taxon>Sphingomonas</taxon>
    </lineage>
</organism>
<sequence length="93" mass="10110">MTSGNSDDTWYRGKVLISLRHGIRQSSRLAEELTGDLIVGNEALGLLGRLKAIGAELDSLAFSNPDIRRAHNDPLWDLPPHPFRTGAASQSGM</sequence>
<name>A0A7X6BHW5_9SPHN</name>
<proteinExistence type="predicted"/>
<evidence type="ECO:0000313" key="3">
    <source>
        <dbReference type="Proteomes" id="UP000558192"/>
    </source>
</evidence>
<protein>
    <submittedName>
        <fullName evidence="2">Uncharacterized protein</fullName>
    </submittedName>
</protein>
<evidence type="ECO:0000313" key="2">
    <source>
        <dbReference type="EMBL" id="NJC06950.1"/>
    </source>
</evidence>
<feature type="region of interest" description="Disordered" evidence="1">
    <location>
        <begin position="73"/>
        <end position="93"/>
    </location>
</feature>
<comment type="caution">
    <text evidence="2">The sequence shown here is derived from an EMBL/GenBank/DDBJ whole genome shotgun (WGS) entry which is preliminary data.</text>
</comment>